<protein>
    <submittedName>
        <fullName evidence="1">Uncharacterized protein</fullName>
    </submittedName>
</protein>
<organism evidence="1">
    <name type="scientific">bioreactor metagenome</name>
    <dbReference type="NCBI Taxonomy" id="1076179"/>
    <lineage>
        <taxon>unclassified sequences</taxon>
        <taxon>metagenomes</taxon>
        <taxon>ecological metagenomes</taxon>
    </lineage>
</organism>
<accession>A0A645EB46</accession>
<name>A0A645EB46_9ZZZZ</name>
<reference evidence="1" key="1">
    <citation type="submission" date="2019-08" db="EMBL/GenBank/DDBJ databases">
        <authorList>
            <person name="Kucharzyk K."/>
            <person name="Murdoch R.W."/>
            <person name="Higgins S."/>
            <person name="Loffler F."/>
        </authorList>
    </citation>
    <scope>NUCLEOTIDE SEQUENCE</scope>
</reference>
<dbReference type="EMBL" id="VSSQ01045181">
    <property type="protein sequence ID" value="MPM99060.1"/>
    <property type="molecule type" value="Genomic_DNA"/>
</dbReference>
<sequence length="98" mass="11163">MKKRNADLGEGTLRKINDYCHDLSIEWLITGKGEMIKLKSDLSSAAQNDKMLLDKIIELTKENTLLRAEINKLSEQKKYSQSDYPNVLVAEPKLKGLK</sequence>
<proteinExistence type="predicted"/>
<evidence type="ECO:0000313" key="1">
    <source>
        <dbReference type="EMBL" id="MPM99060.1"/>
    </source>
</evidence>
<gene>
    <name evidence="1" type="ORF">SDC9_146250</name>
</gene>
<comment type="caution">
    <text evidence="1">The sequence shown here is derived from an EMBL/GenBank/DDBJ whole genome shotgun (WGS) entry which is preliminary data.</text>
</comment>
<dbReference type="AlphaFoldDB" id="A0A645EB46"/>